<feature type="domain" description="Uncharacterized protein TP-0789" evidence="3">
    <location>
        <begin position="69"/>
        <end position="239"/>
    </location>
</feature>
<protein>
    <submittedName>
        <fullName evidence="4">Outer membrane lipoprotein-sorting protein</fullName>
    </submittedName>
</protein>
<feature type="signal peptide" evidence="2">
    <location>
        <begin position="1"/>
        <end position="19"/>
    </location>
</feature>
<dbReference type="SUPFAM" id="SSF89392">
    <property type="entry name" value="Prokaryotic lipoproteins and lipoprotein localization factors"/>
    <property type="match status" value="1"/>
</dbReference>
<gene>
    <name evidence="4" type="ORF">OL497_15455</name>
</gene>
<keyword evidence="4" id="KW-0449">Lipoprotein</keyword>
<evidence type="ECO:0000259" key="3">
    <source>
        <dbReference type="Pfam" id="PF17131"/>
    </source>
</evidence>
<sequence length="248" mass="28415">MIYRIKCCLLLLLWPAFLAAQSIEEGAALLREAELKRQPWPVMTSVIQLDDNGPAGHSTHLYHVFYNADKVLLAYMSPAESGNLLLMVKDGLWFYTKDTRMPTRITPMQKMSGSVSYGDLTNLSWKDYVVTAMENTTYENTAAHLLHLAAKNKSATYQKVDLWINKANKRPITAVSYLLSGKKYKTIRYTKYNISEGKDVNTQILFTDHFNKDRESTVDFVKIKSEQQLPNRYFIKTALPEISNEICK</sequence>
<dbReference type="EMBL" id="JAPDNS010000001">
    <property type="protein sequence ID" value="MCW3485306.1"/>
    <property type="molecule type" value="Genomic_DNA"/>
</dbReference>
<evidence type="ECO:0000256" key="1">
    <source>
        <dbReference type="ARBA" id="ARBA00022729"/>
    </source>
</evidence>
<dbReference type="InterPro" id="IPR029046">
    <property type="entry name" value="LolA/LolB/LppX"/>
</dbReference>
<dbReference type="Gene3D" id="2.50.20.10">
    <property type="entry name" value="Lipoprotein localisation LolA/LolB/LppX"/>
    <property type="match status" value="1"/>
</dbReference>
<dbReference type="CDD" id="cd16329">
    <property type="entry name" value="LolA_like"/>
    <property type="match status" value="1"/>
</dbReference>
<proteinExistence type="predicted"/>
<reference evidence="4 5" key="1">
    <citation type="submission" date="2022-10" db="EMBL/GenBank/DDBJ databases">
        <title>Chitinophaga nivalis PC15 sp. nov., isolated from Pyeongchang county, South Korea.</title>
        <authorList>
            <person name="Trinh H.N."/>
        </authorList>
    </citation>
    <scope>NUCLEOTIDE SEQUENCE [LARGE SCALE GENOMIC DNA]</scope>
    <source>
        <strain evidence="4 5">PC14</strain>
    </source>
</reference>
<keyword evidence="5" id="KW-1185">Reference proteome</keyword>
<evidence type="ECO:0000313" key="5">
    <source>
        <dbReference type="Proteomes" id="UP001207742"/>
    </source>
</evidence>
<dbReference type="Pfam" id="PF17131">
    <property type="entry name" value="LolA_like"/>
    <property type="match status" value="1"/>
</dbReference>
<dbReference type="InterPro" id="IPR033399">
    <property type="entry name" value="TP_0789-like"/>
</dbReference>
<name>A0ABT3IMW3_9BACT</name>
<feature type="chain" id="PRO_5045131743" evidence="2">
    <location>
        <begin position="20"/>
        <end position="248"/>
    </location>
</feature>
<dbReference type="Proteomes" id="UP001207742">
    <property type="component" value="Unassembled WGS sequence"/>
</dbReference>
<keyword evidence="1 2" id="KW-0732">Signal</keyword>
<dbReference type="RefSeq" id="WP_264731546.1">
    <property type="nucleotide sequence ID" value="NZ_JAPDNR010000001.1"/>
</dbReference>
<evidence type="ECO:0000313" key="4">
    <source>
        <dbReference type="EMBL" id="MCW3485306.1"/>
    </source>
</evidence>
<accession>A0ABT3IMW3</accession>
<comment type="caution">
    <text evidence="4">The sequence shown here is derived from an EMBL/GenBank/DDBJ whole genome shotgun (WGS) entry which is preliminary data.</text>
</comment>
<organism evidence="4 5">
    <name type="scientific">Chitinophaga nivalis</name>
    <dbReference type="NCBI Taxonomy" id="2991709"/>
    <lineage>
        <taxon>Bacteria</taxon>
        <taxon>Pseudomonadati</taxon>
        <taxon>Bacteroidota</taxon>
        <taxon>Chitinophagia</taxon>
        <taxon>Chitinophagales</taxon>
        <taxon>Chitinophagaceae</taxon>
        <taxon>Chitinophaga</taxon>
    </lineage>
</organism>
<evidence type="ECO:0000256" key="2">
    <source>
        <dbReference type="SAM" id="SignalP"/>
    </source>
</evidence>